<evidence type="ECO:0000313" key="2">
    <source>
        <dbReference type="EMBL" id="NYZ62827.1"/>
    </source>
</evidence>
<dbReference type="InterPro" id="IPR029063">
    <property type="entry name" value="SAM-dependent_MTases_sf"/>
</dbReference>
<dbReference type="RefSeq" id="WP_180545054.1">
    <property type="nucleotide sequence ID" value="NZ_JACCJZ010000016.1"/>
</dbReference>
<reference evidence="2 3" key="1">
    <citation type="submission" date="2020-07" db="EMBL/GenBank/DDBJ databases">
        <title>isolation of Luteimonas sp. SJ-16.</title>
        <authorList>
            <person name="Huang X.-X."/>
            <person name="Xu L."/>
            <person name="Sun J.-Q."/>
        </authorList>
    </citation>
    <scope>NUCLEOTIDE SEQUENCE [LARGE SCALE GENOMIC DNA]</scope>
    <source>
        <strain evidence="2 3">SJ-16</strain>
    </source>
</reference>
<dbReference type="GO" id="GO:0032259">
    <property type="term" value="P:methylation"/>
    <property type="evidence" value="ECO:0007669"/>
    <property type="project" value="UniProtKB-KW"/>
</dbReference>
<keyword evidence="3" id="KW-1185">Reference proteome</keyword>
<name>A0A7Z0TYX0_9GAMM</name>
<sequence>MQLRNLGPSSSSDGWDRKWADIFDHYQNDLRHAYYIHAMLERDERHVLEIAAGSFRDMAELRRRGIDCEGMDFSKEAVTRAKQHFPDFSSAIHHASAFALPFADNAFDGSYHNGFWVLFSDAQIKELASEQARVSRARMIATVHNAHNKQFVDYFERKKASDPLYDIRFFEMEQMVELMRAACSEVAIIPVGKGKQHHEDILIKNGVTDPAVLRTCLRESGLAHLETSERLLCIGTVKS</sequence>
<gene>
    <name evidence="2" type="ORF">H0E82_08625</name>
</gene>
<organism evidence="2 3">
    <name type="scientific">Luteimonas deserti</name>
    <dbReference type="NCBI Taxonomy" id="2752306"/>
    <lineage>
        <taxon>Bacteria</taxon>
        <taxon>Pseudomonadati</taxon>
        <taxon>Pseudomonadota</taxon>
        <taxon>Gammaproteobacteria</taxon>
        <taxon>Lysobacterales</taxon>
        <taxon>Lysobacteraceae</taxon>
        <taxon>Luteimonas</taxon>
    </lineage>
</organism>
<proteinExistence type="predicted"/>
<comment type="caution">
    <text evidence="2">The sequence shown here is derived from an EMBL/GenBank/DDBJ whole genome shotgun (WGS) entry which is preliminary data.</text>
</comment>
<feature type="domain" description="Methyltransferase" evidence="1">
    <location>
        <begin position="47"/>
        <end position="136"/>
    </location>
</feature>
<dbReference type="Proteomes" id="UP000589896">
    <property type="component" value="Unassembled WGS sequence"/>
</dbReference>
<evidence type="ECO:0000259" key="1">
    <source>
        <dbReference type="Pfam" id="PF13649"/>
    </source>
</evidence>
<accession>A0A7Z0TYX0</accession>
<evidence type="ECO:0000313" key="3">
    <source>
        <dbReference type="Proteomes" id="UP000589896"/>
    </source>
</evidence>
<dbReference type="InterPro" id="IPR041698">
    <property type="entry name" value="Methyltransf_25"/>
</dbReference>
<dbReference type="SUPFAM" id="SSF53335">
    <property type="entry name" value="S-adenosyl-L-methionine-dependent methyltransferases"/>
    <property type="match status" value="1"/>
</dbReference>
<dbReference type="GO" id="GO:0008168">
    <property type="term" value="F:methyltransferase activity"/>
    <property type="evidence" value="ECO:0007669"/>
    <property type="project" value="UniProtKB-KW"/>
</dbReference>
<dbReference type="Gene3D" id="3.40.50.150">
    <property type="entry name" value="Vaccinia Virus protein VP39"/>
    <property type="match status" value="1"/>
</dbReference>
<dbReference type="AlphaFoldDB" id="A0A7Z0TYX0"/>
<protein>
    <submittedName>
        <fullName evidence="2">Class I SAM-dependent methyltransferase</fullName>
    </submittedName>
</protein>
<keyword evidence="2" id="KW-0489">Methyltransferase</keyword>
<dbReference type="EMBL" id="JACCJZ010000016">
    <property type="protein sequence ID" value="NYZ62827.1"/>
    <property type="molecule type" value="Genomic_DNA"/>
</dbReference>
<keyword evidence="2" id="KW-0808">Transferase</keyword>
<dbReference type="Pfam" id="PF13649">
    <property type="entry name" value="Methyltransf_25"/>
    <property type="match status" value="1"/>
</dbReference>